<keyword evidence="7" id="KW-1185">Reference proteome</keyword>
<feature type="region of interest" description="Disordered" evidence="2">
    <location>
        <begin position="33"/>
        <end position="172"/>
    </location>
</feature>
<dbReference type="AlphaFoldDB" id="A0A5E4EFR5"/>
<feature type="compositionally biased region" description="Low complexity" evidence="2">
    <location>
        <begin position="120"/>
        <end position="129"/>
    </location>
</feature>
<sequence>MADMAKYKVDKDLGCGFMGGIFQCRSYWSRKSSVHSLPSNSSKNDLKAPINDDYSTKSEESKSQQPKSTEAAIVVSSNSGRPSPNRDSKHSRKPSLGHPRPSACHQKAQPRRHSDAGRMSTSSSNGTSSQIKVLQIQDLSKETKLQRASTTRSAELSRKITDHQQANESKPLVRATSSNMVLSGQLGNLRQPGVSNQAASNSPIATIKTLTYHPRNLEDSNSTPTRKNGFGKPGGNVVMGNIVRKNSDEFGGLAWNKLDPEVLKSMGNEAYKQGRFEEALAFYDRAIALDSNKAAYHSNKGAALVGLGRLIEVVFECKEAIQIEPSYHKAHHRLATTYLRLGEAEKALDHYKHSGPYANSKDVDQCQALQKCLSRCTEAQKLQEWNILLNETQLAISSGANSAPQVFALQAEALLKLHRHQEAYATYQKRPSFSIDICTKFFGLATSAFLLMIGAQVYLAVGRFEDAIAAAQNAARLNPSDKNVAAVVKRARAVASARVSGNLLFKASKFSEACVVYSQGLQHDPHNSVLLCNRAACRTKLGQFEKAIDDCNAALNVLPSYSKARLRRADCNAKLERWGPSIQDYEVLIRETPGDEEVGKALFEAKIQLKTQRGEDIKDMKFGSNLVLISSNERFRHFVTSPGMSVVLFCSKTKQKQVLQALHQVCTRFPSVHFLKVEVEDHPYLAKMEDVSTIPAFKIYKNGSRVKEIPGSNHELLESSVKLYSS</sequence>
<dbReference type="GO" id="GO:0005737">
    <property type="term" value="C:cytoplasm"/>
    <property type="evidence" value="ECO:0007669"/>
    <property type="project" value="TreeGrafter"/>
</dbReference>
<dbReference type="Gramene" id="VVA13790">
    <property type="protein sequence ID" value="VVA13790"/>
    <property type="gene ID" value="Prudul26B035212"/>
</dbReference>
<dbReference type="SMART" id="SM00028">
    <property type="entry name" value="TPR"/>
    <property type="match status" value="8"/>
</dbReference>
<name>A0A5E4EFR5_PRUDU</name>
<evidence type="ECO:0000256" key="2">
    <source>
        <dbReference type="SAM" id="MobiDB-lite"/>
    </source>
</evidence>
<accession>A0A5E4EFR5</accession>
<dbReference type="InterPro" id="IPR013766">
    <property type="entry name" value="Thioredoxin_domain"/>
</dbReference>
<dbReference type="OMA" id="NMMVFGH"/>
<feature type="compositionally biased region" description="Polar residues" evidence="2">
    <location>
        <begin position="33"/>
        <end position="43"/>
    </location>
</feature>
<evidence type="ECO:0000313" key="6">
    <source>
        <dbReference type="Proteomes" id="UP000327085"/>
    </source>
</evidence>
<evidence type="ECO:0000259" key="3">
    <source>
        <dbReference type="Pfam" id="PF00085"/>
    </source>
</evidence>
<dbReference type="PROSITE" id="PS50005">
    <property type="entry name" value="TPR"/>
    <property type="match status" value="2"/>
</dbReference>
<gene>
    <name evidence="5" type="ORF">ALMOND_2B035212</name>
    <name evidence="4" type="ORF">L3X38_008435</name>
</gene>
<feature type="repeat" description="TPR" evidence="1">
    <location>
        <begin position="448"/>
        <end position="481"/>
    </location>
</feature>
<dbReference type="PANTHER" id="PTHR46050:SF18">
    <property type="entry name" value="TETRATRICOPEPTIDE REPEAT (TPR)-LIKE SUPERFAMILY PROTEIN"/>
    <property type="match status" value="1"/>
</dbReference>
<dbReference type="InterPro" id="IPR036249">
    <property type="entry name" value="Thioredoxin-like_sf"/>
</dbReference>
<dbReference type="Pfam" id="PF00085">
    <property type="entry name" value="Thioredoxin"/>
    <property type="match status" value="1"/>
</dbReference>
<dbReference type="SUPFAM" id="SSF48452">
    <property type="entry name" value="TPR-like"/>
    <property type="match status" value="2"/>
</dbReference>
<keyword evidence="1" id="KW-0802">TPR repeat</keyword>
<dbReference type="Proteomes" id="UP000327085">
    <property type="component" value="Chromosome 1"/>
</dbReference>
<evidence type="ECO:0000313" key="4">
    <source>
        <dbReference type="EMBL" id="KAI5355540.1"/>
    </source>
</evidence>
<reference evidence="6" key="2">
    <citation type="journal article" date="2020" name="Plant J.">
        <title>Transposons played a major role in the diversification between the closely related almond and peach genomes: results from the almond genome sequence.</title>
        <authorList>
            <person name="Alioto T."/>
            <person name="Alexiou K.G."/>
            <person name="Bardil A."/>
            <person name="Barteri F."/>
            <person name="Castanera R."/>
            <person name="Cruz F."/>
            <person name="Dhingra A."/>
            <person name="Duval H."/>
            <person name="Fernandez I Marti A."/>
            <person name="Frias L."/>
            <person name="Galan B."/>
            <person name="Garcia J.L."/>
            <person name="Howad W."/>
            <person name="Gomez-Garrido J."/>
            <person name="Gut M."/>
            <person name="Julca I."/>
            <person name="Morata J."/>
            <person name="Puigdomenech P."/>
            <person name="Ribeca P."/>
            <person name="Rubio Cabetas M.J."/>
            <person name="Vlasova A."/>
            <person name="Wirthensohn M."/>
            <person name="Garcia-Mas J."/>
            <person name="Gabaldon T."/>
            <person name="Casacuberta J.M."/>
            <person name="Arus P."/>
        </authorList>
    </citation>
    <scope>NUCLEOTIDE SEQUENCE [LARGE SCALE GENOMIC DNA]</scope>
    <source>
        <strain evidence="6">cv. Texas</strain>
    </source>
</reference>
<dbReference type="GO" id="GO:0006950">
    <property type="term" value="P:response to stress"/>
    <property type="evidence" value="ECO:0007669"/>
    <property type="project" value="UniProtKB-ARBA"/>
</dbReference>
<dbReference type="PANTHER" id="PTHR46050">
    <property type="entry name" value="TPR REPEAT-CONTAINING THIOREDOXIN"/>
    <property type="match status" value="1"/>
</dbReference>
<dbReference type="InterPro" id="IPR011990">
    <property type="entry name" value="TPR-like_helical_dom_sf"/>
</dbReference>
<reference evidence="4 7" key="3">
    <citation type="journal article" date="2022" name="G3 (Bethesda)">
        <title>Whole-genome sequence and methylome profiling of the almond [Prunus dulcis (Mill.) D.A. Webb] cultivar 'Nonpareil'.</title>
        <authorList>
            <person name="D'Amico-Willman K.M."/>
            <person name="Ouma W.Z."/>
            <person name="Meulia T."/>
            <person name="Sideli G.M."/>
            <person name="Gradziel T.M."/>
            <person name="Fresnedo-Ramirez J."/>
        </authorList>
    </citation>
    <scope>NUCLEOTIDE SEQUENCE [LARGE SCALE GENOMIC DNA]</scope>
    <source>
        <strain evidence="4">Clone GOH B32 T37-40</strain>
    </source>
</reference>
<feature type="region of interest" description="Disordered" evidence="2">
    <location>
        <begin position="215"/>
        <end position="234"/>
    </location>
</feature>
<protein>
    <recommendedName>
        <fullName evidence="3">Thioredoxin domain-containing protein</fullName>
    </recommendedName>
</protein>
<feature type="domain" description="Thioredoxin" evidence="3">
    <location>
        <begin position="633"/>
        <end position="719"/>
    </location>
</feature>
<dbReference type="Gene3D" id="3.40.30.10">
    <property type="entry name" value="Glutaredoxin"/>
    <property type="match status" value="1"/>
</dbReference>
<reference evidence="5" key="1">
    <citation type="submission" date="2019-07" db="EMBL/GenBank/DDBJ databases">
        <authorList>
            <person name="Alioto T."/>
            <person name="Alioto T."/>
            <person name="Gomez Garrido J."/>
        </authorList>
    </citation>
    <scope>NUCLEOTIDE SEQUENCE</scope>
</reference>
<proteinExistence type="predicted"/>
<dbReference type="Proteomes" id="UP001054821">
    <property type="component" value="Chromosome 1"/>
</dbReference>
<dbReference type="Pfam" id="PF13414">
    <property type="entry name" value="TPR_11"/>
    <property type="match status" value="1"/>
</dbReference>
<dbReference type="EMBL" id="CABIKO010000008">
    <property type="protein sequence ID" value="VVA13790.1"/>
    <property type="molecule type" value="Genomic_DNA"/>
</dbReference>
<feature type="repeat" description="TPR" evidence="1">
    <location>
        <begin position="260"/>
        <end position="293"/>
    </location>
</feature>
<dbReference type="CDD" id="cd02947">
    <property type="entry name" value="TRX_family"/>
    <property type="match status" value="1"/>
</dbReference>
<dbReference type="EMBL" id="JAJFAZ020000001">
    <property type="protein sequence ID" value="KAI5355540.1"/>
    <property type="molecule type" value="Genomic_DNA"/>
</dbReference>
<evidence type="ECO:0000313" key="5">
    <source>
        <dbReference type="EMBL" id="VVA13790.1"/>
    </source>
</evidence>
<dbReference type="SUPFAM" id="SSF52833">
    <property type="entry name" value="Thioredoxin-like"/>
    <property type="match status" value="1"/>
</dbReference>
<dbReference type="Gene3D" id="1.25.40.10">
    <property type="entry name" value="Tetratricopeptide repeat domain"/>
    <property type="match status" value="1"/>
</dbReference>
<evidence type="ECO:0000313" key="7">
    <source>
        <dbReference type="Proteomes" id="UP001054821"/>
    </source>
</evidence>
<evidence type="ECO:0000256" key="1">
    <source>
        <dbReference type="PROSITE-ProRule" id="PRU00339"/>
    </source>
</evidence>
<dbReference type="InParanoid" id="A0A5E4EFR5"/>
<dbReference type="InterPro" id="IPR019734">
    <property type="entry name" value="TPR_rpt"/>
</dbReference>
<dbReference type="InterPro" id="IPR044534">
    <property type="entry name" value="TTL1-4"/>
</dbReference>
<organism evidence="5 6">
    <name type="scientific">Prunus dulcis</name>
    <name type="common">Almond</name>
    <name type="synonym">Amygdalus dulcis</name>
    <dbReference type="NCBI Taxonomy" id="3755"/>
    <lineage>
        <taxon>Eukaryota</taxon>
        <taxon>Viridiplantae</taxon>
        <taxon>Streptophyta</taxon>
        <taxon>Embryophyta</taxon>
        <taxon>Tracheophyta</taxon>
        <taxon>Spermatophyta</taxon>
        <taxon>Magnoliopsida</taxon>
        <taxon>eudicotyledons</taxon>
        <taxon>Gunneridae</taxon>
        <taxon>Pentapetalae</taxon>
        <taxon>rosids</taxon>
        <taxon>fabids</taxon>
        <taxon>Rosales</taxon>
        <taxon>Rosaceae</taxon>
        <taxon>Amygdaloideae</taxon>
        <taxon>Amygdaleae</taxon>
        <taxon>Prunus</taxon>
    </lineage>
</organism>